<feature type="domain" description="A to I editase" evidence="5">
    <location>
        <begin position="1"/>
        <end position="166"/>
    </location>
</feature>
<dbReference type="Pfam" id="PF02137">
    <property type="entry name" value="A_deamin"/>
    <property type="match status" value="1"/>
</dbReference>
<dbReference type="Proteomes" id="UP001219933">
    <property type="component" value="Chromosome 1"/>
</dbReference>
<evidence type="ECO:0000259" key="5">
    <source>
        <dbReference type="PROSITE" id="PS50141"/>
    </source>
</evidence>
<dbReference type="InterPro" id="IPR002466">
    <property type="entry name" value="A_deamin"/>
</dbReference>
<name>A0AAF0EVD0_9BASI</name>
<organism evidence="7 8">
    <name type="scientific">Malassezia cuniculi</name>
    <dbReference type="NCBI Taxonomy" id="948313"/>
    <lineage>
        <taxon>Eukaryota</taxon>
        <taxon>Fungi</taxon>
        <taxon>Dikarya</taxon>
        <taxon>Basidiomycota</taxon>
        <taxon>Ustilaginomycotina</taxon>
        <taxon>Malasseziomycetes</taxon>
        <taxon>Malasseziales</taxon>
        <taxon>Malasseziaceae</taxon>
        <taxon>Malassezia</taxon>
    </lineage>
</organism>
<evidence type="ECO:0000256" key="2">
    <source>
        <dbReference type="PROSITE-ProRule" id="PRU00047"/>
    </source>
</evidence>
<dbReference type="GO" id="GO:0004000">
    <property type="term" value="F:adenosine deaminase activity"/>
    <property type="evidence" value="ECO:0007669"/>
    <property type="project" value="InterPro"/>
</dbReference>
<evidence type="ECO:0000259" key="6">
    <source>
        <dbReference type="PROSITE" id="PS50158"/>
    </source>
</evidence>
<dbReference type="GO" id="GO:0008270">
    <property type="term" value="F:zinc ion binding"/>
    <property type="evidence" value="ECO:0007669"/>
    <property type="project" value="UniProtKB-KW"/>
</dbReference>
<feature type="region of interest" description="Disordered" evidence="3">
    <location>
        <begin position="385"/>
        <end position="417"/>
    </location>
</feature>
<accession>A0AAF0EVD0</accession>
<protein>
    <submittedName>
        <fullName evidence="7">Uncharacterized protein</fullName>
    </submittedName>
</protein>
<keyword evidence="2" id="KW-0862">Zinc</keyword>
<dbReference type="PANTHER" id="PTHR46242">
    <property type="entry name" value="ZINC FINGER CCHC DOMAIN-CONTAINING PROTEIN 9 ZCCHC9"/>
    <property type="match status" value="1"/>
</dbReference>
<keyword evidence="4" id="KW-0732">Signal</keyword>
<dbReference type="InterPro" id="IPR001878">
    <property type="entry name" value="Znf_CCHC"/>
</dbReference>
<sequence>MWHILGLQGAILSLWLEPVRASSITISGADDAALAACHAAVAGRHASAPLTVYATSIQFPHALEPVQAKVEADTGIAMSSAEWDTVEPVPCAASIVWRHGKKHENLIGGIRLGAARKEGLLARSAWSSVSKRAFFEQARAFASLPQHYDEAKDSAEHYQSAKAALRGIESDDQALDGRRALPKDPVRETSPVEDAPAPEPVQQEPIADPKKLLKRAKLMRLKAKKTTSPESRAAYTKKVHELEREASRLNGKRGALGKRSRGLASQDSAFRRQNRADSRNPEMRCYVCREVGHSAKDCTQNTGEGDTRRGRDTVGICFRCGSTSHNLSKCPKPATDSLPFATCYVCSQMGHLASQCPKNRGRGIYPNGGDCKICHSVEHLARDCPNARERGEKSERTQRSAASAAPPAPPKKIVSFQ</sequence>
<proteinExistence type="predicted"/>
<dbReference type="EMBL" id="CP119877">
    <property type="protein sequence ID" value="WFD33622.1"/>
    <property type="molecule type" value="Genomic_DNA"/>
</dbReference>
<evidence type="ECO:0000256" key="3">
    <source>
        <dbReference type="SAM" id="MobiDB-lite"/>
    </source>
</evidence>
<dbReference type="Pfam" id="PF00098">
    <property type="entry name" value="zf-CCHC"/>
    <property type="match status" value="2"/>
</dbReference>
<reference evidence="7" key="1">
    <citation type="submission" date="2023-03" db="EMBL/GenBank/DDBJ databases">
        <title>Mating type loci evolution in Malassezia.</title>
        <authorList>
            <person name="Coelho M.A."/>
        </authorList>
    </citation>
    <scope>NUCLEOTIDE SEQUENCE</scope>
    <source>
        <strain evidence="7">CBS 11721</strain>
    </source>
</reference>
<gene>
    <name evidence="7" type="ORF">MCUN1_000435</name>
</gene>
<feature type="signal peptide" evidence="4">
    <location>
        <begin position="1"/>
        <end position="21"/>
    </location>
</feature>
<feature type="chain" id="PRO_5042140717" evidence="4">
    <location>
        <begin position="22"/>
        <end position="417"/>
    </location>
</feature>
<dbReference type="GO" id="GO:0003723">
    <property type="term" value="F:RNA binding"/>
    <property type="evidence" value="ECO:0007669"/>
    <property type="project" value="InterPro"/>
</dbReference>
<evidence type="ECO:0000313" key="8">
    <source>
        <dbReference type="Proteomes" id="UP001219933"/>
    </source>
</evidence>
<dbReference type="Gene3D" id="4.10.60.10">
    <property type="entry name" value="Zinc finger, CCHC-type"/>
    <property type="match status" value="2"/>
</dbReference>
<dbReference type="GO" id="GO:0005730">
    <property type="term" value="C:nucleolus"/>
    <property type="evidence" value="ECO:0007669"/>
    <property type="project" value="TreeGrafter"/>
</dbReference>
<dbReference type="PROSITE" id="PS50141">
    <property type="entry name" value="A_DEAMIN_EDITASE"/>
    <property type="match status" value="1"/>
</dbReference>
<feature type="compositionally biased region" description="Basic and acidic residues" evidence="3">
    <location>
        <begin position="385"/>
        <end position="398"/>
    </location>
</feature>
<dbReference type="InterPro" id="IPR042246">
    <property type="entry name" value="ZCCHC9"/>
</dbReference>
<dbReference type="InterPro" id="IPR036875">
    <property type="entry name" value="Znf_CCHC_sf"/>
</dbReference>
<feature type="domain" description="CCHC-type" evidence="6">
    <location>
        <begin position="343"/>
        <end position="358"/>
    </location>
</feature>
<feature type="region of interest" description="Disordered" evidence="3">
    <location>
        <begin position="243"/>
        <end position="276"/>
    </location>
</feature>
<dbReference type="PROSITE" id="PS50158">
    <property type="entry name" value="ZF_CCHC"/>
    <property type="match status" value="3"/>
</dbReference>
<keyword evidence="1" id="KW-0507">mRNA processing</keyword>
<dbReference type="AlphaFoldDB" id="A0AAF0EVD0"/>
<evidence type="ECO:0000256" key="1">
    <source>
        <dbReference type="ARBA" id="ARBA00022664"/>
    </source>
</evidence>
<evidence type="ECO:0000313" key="7">
    <source>
        <dbReference type="EMBL" id="WFD33622.1"/>
    </source>
</evidence>
<dbReference type="GO" id="GO:0006397">
    <property type="term" value="P:mRNA processing"/>
    <property type="evidence" value="ECO:0007669"/>
    <property type="project" value="UniProtKB-KW"/>
</dbReference>
<dbReference type="PANTHER" id="PTHR46242:SF1">
    <property type="entry name" value="ZINC FINGER CCHC DOMAIN-CONTAINING PROTEIN 9"/>
    <property type="match status" value="1"/>
</dbReference>
<feature type="region of interest" description="Disordered" evidence="3">
    <location>
        <begin position="181"/>
        <end position="203"/>
    </location>
</feature>
<keyword evidence="8" id="KW-1185">Reference proteome</keyword>
<evidence type="ECO:0000256" key="4">
    <source>
        <dbReference type="SAM" id="SignalP"/>
    </source>
</evidence>
<feature type="domain" description="CCHC-type" evidence="6">
    <location>
        <begin position="317"/>
        <end position="332"/>
    </location>
</feature>
<keyword evidence="2" id="KW-0479">Metal-binding</keyword>
<dbReference type="SUPFAM" id="SSF57756">
    <property type="entry name" value="Retrovirus zinc finger-like domains"/>
    <property type="match status" value="2"/>
</dbReference>
<dbReference type="SMART" id="SM00343">
    <property type="entry name" value="ZnF_C2HC"/>
    <property type="match status" value="4"/>
</dbReference>
<keyword evidence="2" id="KW-0863">Zinc-finger</keyword>
<feature type="domain" description="CCHC-type" evidence="6">
    <location>
        <begin position="284"/>
        <end position="300"/>
    </location>
</feature>